<proteinExistence type="predicted"/>
<evidence type="ECO:0000313" key="2">
    <source>
        <dbReference type="Proteomes" id="UP000010478"/>
    </source>
</evidence>
<sequence>MCIKSKTIVARLFGNEALEISSETRRGEGEKGRREKGRGGERVSLIHNGCWASVKRFEVYQFEKTRAIVQCTNFKQTRHY</sequence>
<dbReference type="HOGENOM" id="CLU_2586348_0_0_3"/>
<keyword evidence="1" id="KW-0614">Plasmid</keyword>
<reference evidence="1 2" key="1">
    <citation type="submission" date="2012-05" db="EMBL/GenBank/DDBJ databases">
        <title>Finished plasmid 1 of genome of Oscillatoria sp. PCC 7112.</title>
        <authorList>
            <consortium name="US DOE Joint Genome Institute"/>
            <person name="Gugger M."/>
            <person name="Coursin T."/>
            <person name="Rippka R."/>
            <person name="Tandeau De Marsac N."/>
            <person name="Huntemann M."/>
            <person name="Wei C.-L."/>
            <person name="Han J."/>
            <person name="Detter J.C."/>
            <person name="Han C."/>
            <person name="Tapia R."/>
            <person name="Davenport K."/>
            <person name="Daligault H."/>
            <person name="Erkkila T."/>
            <person name="Gu W."/>
            <person name="Munk A.C.C."/>
            <person name="Teshima H."/>
            <person name="Xu Y."/>
            <person name="Chain P."/>
            <person name="Chen A."/>
            <person name="Krypides N."/>
            <person name="Mavromatis K."/>
            <person name="Markowitz V."/>
            <person name="Szeto E."/>
            <person name="Ivanova N."/>
            <person name="Mikhailova N."/>
            <person name="Ovchinnikova G."/>
            <person name="Pagani I."/>
            <person name="Pati A."/>
            <person name="Goodwin L."/>
            <person name="Peters L."/>
            <person name="Pitluck S."/>
            <person name="Woyke T."/>
            <person name="Kerfeld C."/>
        </authorList>
    </citation>
    <scope>NUCLEOTIDE SEQUENCE [LARGE SCALE GENOMIC DNA]</scope>
    <source>
        <strain evidence="1 2">PCC 7112</strain>
        <plasmid evidence="1 2">pOSC7112.01</plasmid>
    </source>
</reference>
<gene>
    <name evidence="1" type="ORF">Osc7112_6394</name>
</gene>
<organism evidence="1 2">
    <name type="scientific">Phormidium nigroviride PCC 7112</name>
    <dbReference type="NCBI Taxonomy" id="179408"/>
    <lineage>
        <taxon>Bacteria</taxon>
        <taxon>Bacillati</taxon>
        <taxon>Cyanobacteriota</taxon>
        <taxon>Cyanophyceae</taxon>
        <taxon>Oscillatoriophycideae</taxon>
        <taxon>Oscillatoriales</taxon>
        <taxon>Oscillatoriaceae</taxon>
        <taxon>Phormidium</taxon>
    </lineage>
</organism>
<protein>
    <submittedName>
        <fullName evidence="1">Uncharacterized protein</fullName>
    </submittedName>
</protein>
<dbReference type="KEGG" id="oni:Osc7112_6394"/>
<geneLocation type="plasmid" evidence="1 2">
    <name>pOSC7112.01</name>
</geneLocation>
<keyword evidence="2" id="KW-1185">Reference proteome</keyword>
<accession>K9VSU3</accession>
<dbReference type="EMBL" id="CP003615">
    <property type="protein sequence ID" value="AFZ10547.1"/>
    <property type="molecule type" value="Genomic_DNA"/>
</dbReference>
<name>K9VSU3_9CYAN</name>
<dbReference type="Proteomes" id="UP000010478">
    <property type="component" value="Plasmid pOSC7112.01"/>
</dbReference>
<dbReference type="AlphaFoldDB" id="K9VSU3"/>
<evidence type="ECO:0000313" key="1">
    <source>
        <dbReference type="EMBL" id="AFZ10547.1"/>
    </source>
</evidence>